<reference evidence="2" key="1">
    <citation type="journal article" date="2022" name="bioRxiv">
        <title>Sequencing and chromosome-scale assembly of the giantPleurodeles waltlgenome.</title>
        <authorList>
            <person name="Brown T."/>
            <person name="Elewa A."/>
            <person name="Iarovenko S."/>
            <person name="Subramanian E."/>
            <person name="Araus A.J."/>
            <person name="Petzold A."/>
            <person name="Susuki M."/>
            <person name="Suzuki K.-i.T."/>
            <person name="Hayashi T."/>
            <person name="Toyoda A."/>
            <person name="Oliveira C."/>
            <person name="Osipova E."/>
            <person name="Leigh N.D."/>
            <person name="Simon A."/>
            <person name="Yun M.H."/>
        </authorList>
    </citation>
    <scope>NUCLEOTIDE SEQUENCE</scope>
    <source>
        <strain evidence="2">20211129_DDA</strain>
        <tissue evidence="2">Liver</tissue>
    </source>
</reference>
<dbReference type="EMBL" id="JANPWB010000013">
    <property type="protein sequence ID" value="KAJ1107487.1"/>
    <property type="molecule type" value="Genomic_DNA"/>
</dbReference>
<dbReference type="Proteomes" id="UP001066276">
    <property type="component" value="Chromosome 9"/>
</dbReference>
<name>A0AAV7MV56_PLEWA</name>
<evidence type="ECO:0000313" key="2">
    <source>
        <dbReference type="EMBL" id="KAJ1107487.1"/>
    </source>
</evidence>
<protein>
    <submittedName>
        <fullName evidence="2">Uncharacterized protein</fullName>
    </submittedName>
</protein>
<feature type="compositionally biased region" description="Polar residues" evidence="1">
    <location>
        <begin position="1"/>
        <end position="25"/>
    </location>
</feature>
<accession>A0AAV7MV56</accession>
<gene>
    <name evidence="2" type="ORF">NDU88_004877</name>
</gene>
<organism evidence="2 3">
    <name type="scientific">Pleurodeles waltl</name>
    <name type="common">Iberian ribbed newt</name>
    <dbReference type="NCBI Taxonomy" id="8319"/>
    <lineage>
        <taxon>Eukaryota</taxon>
        <taxon>Metazoa</taxon>
        <taxon>Chordata</taxon>
        <taxon>Craniata</taxon>
        <taxon>Vertebrata</taxon>
        <taxon>Euteleostomi</taxon>
        <taxon>Amphibia</taxon>
        <taxon>Batrachia</taxon>
        <taxon>Caudata</taxon>
        <taxon>Salamandroidea</taxon>
        <taxon>Salamandridae</taxon>
        <taxon>Pleurodelinae</taxon>
        <taxon>Pleurodeles</taxon>
    </lineage>
</organism>
<evidence type="ECO:0000256" key="1">
    <source>
        <dbReference type="SAM" id="MobiDB-lite"/>
    </source>
</evidence>
<evidence type="ECO:0000313" key="3">
    <source>
        <dbReference type="Proteomes" id="UP001066276"/>
    </source>
</evidence>
<sequence length="145" mass="16968">MRGQTWRQHLRSGNQRRSQERTVQSEQEEEQTLRHLRWSTGVQEDGGNRTLCCDTEQEMTKRKQPKADPETTQEAICYPQADYQVAYGDGTSAYADIKQVTLDRLGVDDETYRLKFRRERGLRGNTPKIIFFKLNDAADRWLKPS</sequence>
<proteinExistence type="predicted"/>
<dbReference type="AlphaFoldDB" id="A0AAV7MV56"/>
<keyword evidence="3" id="KW-1185">Reference proteome</keyword>
<comment type="caution">
    <text evidence="2">The sequence shown here is derived from an EMBL/GenBank/DDBJ whole genome shotgun (WGS) entry which is preliminary data.</text>
</comment>
<feature type="region of interest" description="Disordered" evidence="1">
    <location>
        <begin position="1"/>
        <end position="42"/>
    </location>
</feature>